<sequence length="261" mass="29263">MSHSHLSFAGDRLPYSLNASHLTSAFPSTYPFNVFAAGLTELLQETDDVDVFRSVITTLEDSSFRFLAVCKVAYGFEEVEALEREVGFYQRELRHLQGKYIPRLFGYFVGTTVRGTTAALVTSDEGRPLLKPFACLSLQFRKRVYRGLRRIHQAGVHHGDVLEANLVVRRRKDGSYWPMIVDFDRARKHECEVKGKKTQIYGPCPEPGEDVCFELYAIGGEEGLDIWRPNSRVRGFVDSRGGGDGRELRAGECGGAGNYIG</sequence>
<dbReference type="STRING" id="1328759.A0A5C2RRQ4"/>
<evidence type="ECO:0000313" key="2">
    <source>
        <dbReference type="Proteomes" id="UP000313359"/>
    </source>
</evidence>
<dbReference type="PANTHER" id="PTHR37171:SF1">
    <property type="entry name" value="SERINE_THREONINE-PROTEIN KINASE YRZF-RELATED"/>
    <property type="match status" value="1"/>
</dbReference>
<dbReference type="Gene3D" id="1.10.510.10">
    <property type="entry name" value="Transferase(Phosphotransferase) domain 1"/>
    <property type="match status" value="1"/>
</dbReference>
<keyword evidence="2" id="KW-1185">Reference proteome</keyword>
<proteinExistence type="predicted"/>
<dbReference type="PANTHER" id="PTHR37171">
    <property type="entry name" value="SERINE/THREONINE-PROTEIN KINASE YRZF-RELATED"/>
    <property type="match status" value="1"/>
</dbReference>
<name>A0A5C2RRQ4_9APHY</name>
<dbReference type="Proteomes" id="UP000313359">
    <property type="component" value="Unassembled WGS sequence"/>
</dbReference>
<protein>
    <recommendedName>
        <fullName evidence="3">Protein kinase domain-containing protein</fullName>
    </recommendedName>
</protein>
<reference evidence="1" key="1">
    <citation type="journal article" date="2018" name="Genome Biol. Evol.">
        <title>Genomics and development of Lentinus tigrinus, a white-rot wood-decaying mushroom with dimorphic fruiting bodies.</title>
        <authorList>
            <person name="Wu B."/>
            <person name="Xu Z."/>
            <person name="Knudson A."/>
            <person name="Carlson A."/>
            <person name="Chen N."/>
            <person name="Kovaka S."/>
            <person name="LaButti K."/>
            <person name="Lipzen A."/>
            <person name="Pennachio C."/>
            <person name="Riley R."/>
            <person name="Schakwitz W."/>
            <person name="Umezawa K."/>
            <person name="Ohm R.A."/>
            <person name="Grigoriev I.V."/>
            <person name="Nagy L.G."/>
            <person name="Gibbons J."/>
            <person name="Hibbett D."/>
        </authorList>
    </citation>
    <scope>NUCLEOTIDE SEQUENCE [LARGE SCALE GENOMIC DNA]</scope>
    <source>
        <strain evidence="1">ALCF2SS1-6</strain>
    </source>
</reference>
<dbReference type="InterPro" id="IPR052396">
    <property type="entry name" value="Meiotic_Drive_Suppr_Kinase"/>
</dbReference>
<evidence type="ECO:0000313" key="1">
    <source>
        <dbReference type="EMBL" id="RPD54253.1"/>
    </source>
</evidence>
<dbReference type="SUPFAM" id="SSF56112">
    <property type="entry name" value="Protein kinase-like (PK-like)"/>
    <property type="match status" value="1"/>
</dbReference>
<gene>
    <name evidence="1" type="ORF">L227DRAFT_355484</name>
</gene>
<dbReference type="OrthoDB" id="2750836at2759"/>
<organism evidence="1 2">
    <name type="scientific">Lentinus tigrinus ALCF2SS1-6</name>
    <dbReference type="NCBI Taxonomy" id="1328759"/>
    <lineage>
        <taxon>Eukaryota</taxon>
        <taxon>Fungi</taxon>
        <taxon>Dikarya</taxon>
        <taxon>Basidiomycota</taxon>
        <taxon>Agaricomycotina</taxon>
        <taxon>Agaricomycetes</taxon>
        <taxon>Polyporales</taxon>
        <taxon>Polyporaceae</taxon>
        <taxon>Lentinus</taxon>
    </lineage>
</organism>
<dbReference type="EMBL" id="ML122308">
    <property type="protein sequence ID" value="RPD54253.1"/>
    <property type="molecule type" value="Genomic_DNA"/>
</dbReference>
<dbReference type="InterPro" id="IPR011009">
    <property type="entry name" value="Kinase-like_dom_sf"/>
</dbReference>
<dbReference type="AlphaFoldDB" id="A0A5C2RRQ4"/>
<evidence type="ECO:0008006" key="3">
    <source>
        <dbReference type="Google" id="ProtNLM"/>
    </source>
</evidence>
<accession>A0A5C2RRQ4</accession>